<proteinExistence type="predicted"/>
<dbReference type="HOGENOM" id="CLU_3383455_0_0_11"/>
<sequence>MGDAPSSTLSLGLNWFWLMKITPSSQQHSAGEI</sequence>
<dbReference type="KEGG" id="rsa:RSal33209_0481"/>
<reference evidence="2" key="1">
    <citation type="journal article" date="2008" name="J. Bacteriol.">
        <title>Genome sequence of the fish pathogen Renibacterium salmoninarum suggests reductive evolution away from an environmental Arthrobacter ancestor.</title>
        <authorList>
            <person name="Wiens G.D."/>
            <person name="Rockey D.D."/>
            <person name="Wu Z."/>
            <person name="Chang J."/>
            <person name="Levy R."/>
            <person name="Crane S."/>
            <person name="Chen D.S."/>
            <person name="Capri G.R."/>
            <person name="Burnett J.R."/>
            <person name="Sudheesh P.S."/>
            <person name="Schipma M.J."/>
            <person name="Burd H."/>
            <person name="Bhattacharyya A."/>
            <person name="Rhodes L.D."/>
            <person name="Kaul R."/>
            <person name="Strom M.S."/>
        </authorList>
    </citation>
    <scope>NUCLEOTIDE SEQUENCE [LARGE SCALE GENOMIC DNA]</scope>
    <source>
        <strain evidence="2">ATCC 33209 / DSM 20767 / JCM 11484 / NBRC 15589 / NCIMB 2235</strain>
    </source>
</reference>
<keyword evidence="2" id="KW-1185">Reference proteome</keyword>
<dbReference type="EMBL" id="CP000910">
    <property type="protein sequence ID" value="ABY22231.1"/>
    <property type="molecule type" value="Genomic_DNA"/>
</dbReference>
<dbReference type="AlphaFoldDB" id="A9WM99"/>
<dbReference type="Proteomes" id="UP000002007">
    <property type="component" value="Chromosome"/>
</dbReference>
<evidence type="ECO:0000313" key="1">
    <source>
        <dbReference type="EMBL" id="ABY22231.1"/>
    </source>
</evidence>
<organism evidence="1 2">
    <name type="scientific">Renibacterium salmoninarum (strain ATCC 33209 / DSM 20767 / JCM 11484 / NBRC 15589 / NCIMB 2235)</name>
    <dbReference type="NCBI Taxonomy" id="288705"/>
    <lineage>
        <taxon>Bacteria</taxon>
        <taxon>Bacillati</taxon>
        <taxon>Actinomycetota</taxon>
        <taxon>Actinomycetes</taxon>
        <taxon>Micrococcales</taxon>
        <taxon>Micrococcaceae</taxon>
        <taxon>Renibacterium</taxon>
    </lineage>
</organism>
<name>A9WM99_RENSM</name>
<evidence type="ECO:0000313" key="2">
    <source>
        <dbReference type="Proteomes" id="UP000002007"/>
    </source>
</evidence>
<protein>
    <submittedName>
        <fullName evidence="1">Uncharacterized protein</fullName>
    </submittedName>
</protein>
<dbReference type="STRING" id="288705.RSal33209_0481"/>
<gene>
    <name evidence="1" type="ordered locus">RSal33209_0481</name>
</gene>
<accession>A9WM99</accession>